<accession>A0A0H5Q549</accession>
<protein>
    <submittedName>
        <fullName evidence="1">Uncharacterized protein</fullName>
    </submittedName>
</protein>
<sequence>MKYPMTASVILVQLDADSDVVAYVAYQAEGGEEKTTRVELKLGNLPDASDTDMWMQMATASVCDAL</sequence>
<reference evidence="1" key="1">
    <citation type="submission" date="2015-06" db="EMBL/GenBank/DDBJ databases">
        <authorList>
            <person name="Joergensen T."/>
        </authorList>
    </citation>
    <scope>NUCLEOTIDE SEQUENCE</scope>
    <source>
        <strain evidence="1">RGFK1394</strain>
    </source>
</reference>
<reference evidence="1" key="2">
    <citation type="submission" date="2015-07" db="EMBL/GenBank/DDBJ databases">
        <title>Plasmids, circular viruses and viroids from rat gut.</title>
        <authorList>
            <person name="Jorgensen T.J."/>
            <person name="Hansen M.A."/>
            <person name="Xu Z."/>
            <person name="Tabak M.A."/>
            <person name="Sorensen S.J."/>
            <person name="Hansen L.H."/>
        </authorList>
    </citation>
    <scope>NUCLEOTIDE SEQUENCE</scope>
    <source>
        <strain evidence="1">RGFK1394</strain>
    </source>
</reference>
<proteinExistence type="predicted"/>
<evidence type="ECO:0000313" key="1">
    <source>
        <dbReference type="EMBL" id="CRY97156.1"/>
    </source>
</evidence>
<organism evidence="1">
    <name type="scientific">uncultured prokaryote</name>
    <dbReference type="NCBI Taxonomy" id="198431"/>
    <lineage>
        <taxon>unclassified sequences</taxon>
        <taxon>environmental samples</taxon>
    </lineage>
</organism>
<name>A0A0H5Q549_9ZZZZ</name>
<dbReference type="EMBL" id="LN853947">
    <property type="protein sequence ID" value="CRY97156.1"/>
    <property type="molecule type" value="Genomic_DNA"/>
</dbReference>
<dbReference type="AlphaFoldDB" id="A0A0H5Q549"/>